<protein>
    <submittedName>
        <fullName evidence="5">Putative GntR family transcriptional regulator</fullName>
    </submittedName>
</protein>
<name>N0E2R9_9MICO</name>
<accession>N0E2R9</accession>
<evidence type="ECO:0000313" key="6">
    <source>
        <dbReference type="Proteomes" id="UP000013167"/>
    </source>
</evidence>
<dbReference type="AlphaFoldDB" id="N0E2R9"/>
<keyword evidence="1" id="KW-0805">Transcription regulation</keyword>
<reference evidence="5 6" key="1">
    <citation type="journal article" date="2013" name="ISME J.">
        <title>A metabolic model for members of the genus Tetrasphaera involved in enhanced biological phosphorus removal.</title>
        <authorList>
            <person name="Kristiansen R."/>
            <person name="Nguyen H.T.T."/>
            <person name="Saunders A.M."/>
            <person name="Nielsen J.L."/>
            <person name="Wimmer R."/>
            <person name="Le V.Q."/>
            <person name="McIlroy S.J."/>
            <person name="Petrovski S."/>
            <person name="Seviour R.J."/>
            <person name="Calteau A."/>
            <person name="Nielsen K.L."/>
            <person name="Nielsen P.H."/>
        </authorList>
    </citation>
    <scope>NUCLEOTIDE SEQUENCE [LARGE SCALE GENOMIC DNA]</scope>
    <source>
        <strain evidence="5 6">Lp2</strain>
    </source>
</reference>
<dbReference type="PROSITE" id="PS50949">
    <property type="entry name" value="HTH_GNTR"/>
    <property type="match status" value="1"/>
</dbReference>
<dbReference type="Proteomes" id="UP000013167">
    <property type="component" value="Unassembled WGS sequence"/>
</dbReference>
<dbReference type="CDD" id="cd07377">
    <property type="entry name" value="WHTH_GntR"/>
    <property type="match status" value="1"/>
</dbReference>
<keyword evidence="2" id="KW-0238">DNA-binding</keyword>
<evidence type="ECO:0000256" key="3">
    <source>
        <dbReference type="ARBA" id="ARBA00023163"/>
    </source>
</evidence>
<dbReference type="PANTHER" id="PTHR38445:SF10">
    <property type="entry name" value="GNTR-FAMILY TRANSCRIPTIONAL REGULATOR"/>
    <property type="match status" value="1"/>
</dbReference>
<dbReference type="eggNOG" id="COG1725">
    <property type="taxonomic scope" value="Bacteria"/>
</dbReference>
<dbReference type="HOGENOM" id="CLU_017584_10_0_11"/>
<dbReference type="InterPro" id="IPR000524">
    <property type="entry name" value="Tscrpt_reg_HTH_GntR"/>
</dbReference>
<dbReference type="GO" id="GO:0003700">
    <property type="term" value="F:DNA-binding transcription factor activity"/>
    <property type="evidence" value="ECO:0007669"/>
    <property type="project" value="InterPro"/>
</dbReference>
<gene>
    <name evidence="5" type="ORF">BN10_1390016</name>
</gene>
<dbReference type="OrthoDB" id="162505at2"/>
<dbReference type="Gene3D" id="1.10.10.10">
    <property type="entry name" value="Winged helix-like DNA-binding domain superfamily/Winged helix DNA-binding domain"/>
    <property type="match status" value="1"/>
</dbReference>
<comment type="caution">
    <text evidence="5">The sequence shown here is derived from an EMBL/GenBank/DDBJ whole genome shotgun (WGS) entry which is preliminary data.</text>
</comment>
<evidence type="ECO:0000256" key="2">
    <source>
        <dbReference type="ARBA" id="ARBA00023125"/>
    </source>
</evidence>
<dbReference type="InterPro" id="IPR036390">
    <property type="entry name" value="WH_DNA-bd_sf"/>
</dbReference>
<dbReference type="InterPro" id="IPR036388">
    <property type="entry name" value="WH-like_DNA-bd_sf"/>
</dbReference>
<dbReference type="PANTHER" id="PTHR38445">
    <property type="entry name" value="HTH-TYPE TRANSCRIPTIONAL REPRESSOR YTRA"/>
    <property type="match status" value="1"/>
</dbReference>
<dbReference type="GO" id="GO:0003677">
    <property type="term" value="F:DNA binding"/>
    <property type="evidence" value="ECO:0007669"/>
    <property type="project" value="UniProtKB-KW"/>
</dbReference>
<keyword evidence="6" id="KW-1185">Reference proteome</keyword>
<dbReference type="EMBL" id="CAIZ01000045">
    <property type="protein sequence ID" value="CCH69184.1"/>
    <property type="molecule type" value="Genomic_DNA"/>
</dbReference>
<sequence length="120" mass="13259">MTPSPDGRPIFLEIADQIAADILVGAYPEQAQVPSTNELSVHYRVNPATAGKALNRLVDDGVLYKRRGLGMFVAEGAPEALRARRRAAFADEYVRPFLAEGRRLGLSLDEITDLIHKEDR</sequence>
<dbReference type="STRING" id="1193181.BN10_1390016"/>
<evidence type="ECO:0000313" key="5">
    <source>
        <dbReference type="EMBL" id="CCH69184.1"/>
    </source>
</evidence>
<dbReference type="RefSeq" id="WP_010851934.1">
    <property type="nucleotide sequence ID" value="NZ_HF570956.1"/>
</dbReference>
<dbReference type="SMART" id="SM00345">
    <property type="entry name" value="HTH_GNTR"/>
    <property type="match status" value="1"/>
</dbReference>
<feature type="domain" description="HTH gntR-type" evidence="4">
    <location>
        <begin position="8"/>
        <end position="76"/>
    </location>
</feature>
<proteinExistence type="predicted"/>
<evidence type="ECO:0000256" key="1">
    <source>
        <dbReference type="ARBA" id="ARBA00023015"/>
    </source>
</evidence>
<evidence type="ECO:0000259" key="4">
    <source>
        <dbReference type="PROSITE" id="PS50949"/>
    </source>
</evidence>
<organism evidence="5 6">
    <name type="scientific">Phycicoccus elongatus Lp2</name>
    <dbReference type="NCBI Taxonomy" id="1193181"/>
    <lineage>
        <taxon>Bacteria</taxon>
        <taxon>Bacillati</taxon>
        <taxon>Actinomycetota</taxon>
        <taxon>Actinomycetes</taxon>
        <taxon>Micrococcales</taxon>
        <taxon>Intrasporangiaceae</taxon>
        <taxon>Phycicoccus</taxon>
    </lineage>
</organism>
<dbReference type="SUPFAM" id="SSF46785">
    <property type="entry name" value="Winged helix' DNA-binding domain"/>
    <property type="match status" value="1"/>
</dbReference>
<dbReference type="Pfam" id="PF00392">
    <property type="entry name" value="GntR"/>
    <property type="match status" value="1"/>
</dbReference>
<keyword evidence="3" id="KW-0804">Transcription</keyword>